<dbReference type="InterPro" id="IPR050709">
    <property type="entry name" value="Biotin_Carboxyl_Carrier/Decarb"/>
</dbReference>
<reference evidence="10 11" key="1">
    <citation type="submission" date="2019-03" db="EMBL/GenBank/DDBJ databases">
        <title>Genomic Encyclopedia of Type Strains, Phase IV (KMG-IV): sequencing the most valuable type-strain genomes for metagenomic binning, comparative biology and taxonomic classification.</title>
        <authorList>
            <person name="Goeker M."/>
        </authorList>
    </citation>
    <scope>NUCLEOTIDE SEQUENCE [LARGE SCALE GENOMIC DNA]</scope>
    <source>
        <strain evidence="10 11">DSM 100451</strain>
    </source>
</reference>
<organism evidence="10 11">
    <name type="scientific">Allofournierella massiliensis</name>
    <dbReference type="NCBI Taxonomy" id="1650663"/>
    <lineage>
        <taxon>Bacteria</taxon>
        <taxon>Bacillati</taxon>
        <taxon>Bacillota</taxon>
        <taxon>Clostridia</taxon>
        <taxon>Eubacteriales</taxon>
        <taxon>Oscillospiraceae</taxon>
        <taxon>Allofournierella</taxon>
    </lineage>
</organism>
<evidence type="ECO:0000256" key="1">
    <source>
        <dbReference type="ARBA" id="ARBA00005194"/>
    </source>
</evidence>
<keyword evidence="7 8" id="KW-0092">Biotin</keyword>
<evidence type="ECO:0000313" key="11">
    <source>
        <dbReference type="Proteomes" id="UP000295184"/>
    </source>
</evidence>
<comment type="pathway">
    <text evidence="1 8">Lipid metabolism; fatty acid biosynthesis.</text>
</comment>
<keyword evidence="6 8" id="KW-0275">Fatty acid biosynthesis</keyword>
<dbReference type="GeneID" id="97381283"/>
<feature type="domain" description="Lipoyl-binding" evidence="9">
    <location>
        <begin position="69"/>
        <end position="145"/>
    </location>
</feature>
<dbReference type="PANTHER" id="PTHR45266:SF3">
    <property type="entry name" value="OXALOACETATE DECARBOXYLASE ALPHA CHAIN"/>
    <property type="match status" value="1"/>
</dbReference>
<evidence type="ECO:0000256" key="6">
    <source>
        <dbReference type="ARBA" id="ARBA00023160"/>
    </source>
</evidence>
<dbReference type="NCBIfam" id="TIGR00531">
    <property type="entry name" value="BCCP"/>
    <property type="match status" value="1"/>
</dbReference>
<dbReference type="UniPathway" id="UPA00094"/>
<evidence type="ECO:0000256" key="7">
    <source>
        <dbReference type="ARBA" id="ARBA00023267"/>
    </source>
</evidence>
<evidence type="ECO:0000256" key="8">
    <source>
        <dbReference type="RuleBase" id="RU364072"/>
    </source>
</evidence>
<dbReference type="Proteomes" id="UP000295184">
    <property type="component" value="Unassembled WGS sequence"/>
</dbReference>
<evidence type="ECO:0000256" key="2">
    <source>
        <dbReference type="ARBA" id="ARBA00017562"/>
    </source>
</evidence>
<dbReference type="PANTHER" id="PTHR45266">
    <property type="entry name" value="OXALOACETATE DECARBOXYLASE ALPHA CHAIN"/>
    <property type="match status" value="1"/>
</dbReference>
<dbReference type="OrthoDB" id="9811735at2"/>
<accession>A0A4R1R7I6</accession>
<protein>
    <recommendedName>
        <fullName evidence="2 8">Biotin carboxyl carrier protein of acetyl-CoA carboxylase</fullName>
    </recommendedName>
</protein>
<comment type="caution">
    <text evidence="10">The sequence shown here is derived from an EMBL/GenBank/DDBJ whole genome shotgun (WGS) entry which is preliminary data.</text>
</comment>
<dbReference type="Pfam" id="PF00364">
    <property type="entry name" value="Biotin_lipoyl"/>
    <property type="match status" value="1"/>
</dbReference>
<proteinExistence type="predicted"/>
<keyword evidence="3 8" id="KW-0444">Lipid biosynthesis</keyword>
<dbReference type="GO" id="GO:0006633">
    <property type="term" value="P:fatty acid biosynthetic process"/>
    <property type="evidence" value="ECO:0007669"/>
    <property type="project" value="UniProtKB-UniPathway"/>
</dbReference>
<dbReference type="CDD" id="cd06850">
    <property type="entry name" value="biotinyl_domain"/>
    <property type="match status" value="1"/>
</dbReference>
<dbReference type="SUPFAM" id="SSF51230">
    <property type="entry name" value="Single hybrid motif"/>
    <property type="match status" value="1"/>
</dbReference>
<sequence length="147" mass="14994">MTLEQITSLLKAFDESSASRLKYTCGEEQITLEKAVAQSAVVCAPVVEAAPVAAAQPAAAPAAAAPAAGATIDAPLVGTFYVASAPGEAPFVKPGDTVHKGQTIGLIEAMKMINEIPAPCDCVIESLVAQDGALVGFGDPLFQIREL</sequence>
<dbReference type="GO" id="GO:0003989">
    <property type="term" value="F:acetyl-CoA carboxylase activity"/>
    <property type="evidence" value="ECO:0007669"/>
    <property type="project" value="InterPro"/>
</dbReference>
<dbReference type="PROSITE" id="PS00188">
    <property type="entry name" value="BIOTIN"/>
    <property type="match status" value="1"/>
</dbReference>
<dbReference type="GO" id="GO:0009317">
    <property type="term" value="C:acetyl-CoA carboxylase complex"/>
    <property type="evidence" value="ECO:0007669"/>
    <property type="project" value="InterPro"/>
</dbReference>
<evidence type="ECO:0000259" key="9">
    <source>
        <dbReference type="PROSITE" id="PS50968"/>
    </source>
</evidence>
<dbReference type="Gene3D" id="2.40.50.100">
    <property type="match status" value="1"/>
</dbReference>
<dbReference type="PRINTS" id="PR01071">
    <property type="entry name" value="ACOABIOTINCC"/>
</dbReference>
<keyword evidence="4 8" id="KW-0276">Fatty acid metabolism</keyword>
<dbReference type="InterPro" id="IPR001249">
    <property type="entry name" value="AcCoA_biotinCC"/>
</dbReference>
<dbReference type="STRING" id="1650663.GCA_001486665_02854"/>
<gene>
    <name evidence="10" type="ORF">EDD77_10220</name>
</gene>
<dbReference type="InterPro" id="IPR001882">
    <property type="entry name" value="Biotin_BS"/>
</dbReference>
<keyword evidence="5 8" id="KW-0443">Lipid metabolism</keyword>
<dbReference type="InterPro" id="IPR011053">
    <property type="entry name" value="Single_hybrid_motif"/>
</dbReference>
<evidence type="ECO:0000256" key="5">
    <source>
        <dbReference type="ARBA" id="ARBA00023098"/>
    </source>
</evidence>
<evidence type="ECO:0000256" key="4">
    <source>
        <dbReference type="ARBA" id="ARBA00022832"/>
    </source>
</evidence>
<evidence type="ECO:0000313" key="10">
    <source>
        <dbReference type="EMBL" id="TCL61282.1"/>
    </source>
</evidence>
<dbReference type="PROSITE" id="PS50968">
    <property type="entry name" value="BIOTINYL_LIPOYL"/>
    <property type="match status" value="1"/>
</dbReference>
<dbReference type="AlphaFoldDB" id="A0A4R1R7I6"/>
<dbReference type="RefSeq" id="WP_058966077.1">
    <property type="nucleotide sequence ID" value="NZ_CABKVM010000019.1"/>
</dbReference>
<dbReference type="InterPro" id="IPR000089">
    <property type="entry name" value="Biotin_lipoyl"/>
</dbReference>
<comment type="function">
    <text evidence="8">This protein is a component of the acetyl coenzyme A carboxylase complex; first, biotin carboxylase catalyzes the carboxylation of the carrier protein and then the transcarboxylase transfers the carboxyl group to form malonyl-CoA.</text>
</comment>
<evidence type="ECO:0000256" key="3">
    <source>
        <dbReference type="ARBA" id="ARBA00022516"/>
    </source>
</evidence>
<dbReference type="EMBL" id="SLUM01000002">
    <property type="protein sequence ID" value="TCL61282.1"/>
    <property type="molecule type" value="Genomic_DNA"/>
</dbReference>
<name>A0A4R1R7I6_9FIRM</name>